<accession>A0A6P7GCV6</accession>
<evidence type="ECO:0000313" key="7">
    <source>
        <dbReference type="RefSeq" id="XP_028147234.1"/>
    </source>
</evidence>
<feature type="domain" description="Myb/SANT-like DNA-binding" evidence="6">
    <location>
        <begin position="9"/>
        <end position="77"/>
    </location>
</feature>
<dbReference type="AlphaFoldDB" id="A0A6P7GCV6"/>
<dbReference type="InterPro" id="IPR028002">
    <property type="entry name" value="Myb_DNA-bind_5"/>
</dbReference>
<protein>
    <recommendedName>
        <fullName evidence="2">Regulatory protein zeste</fullName>
    </recommendedName>
</protein>
<evidence type="ECO:0000256" key="3">
    <source>
        <dbReference type="ARBA" id="ARBA00023015"/>
    </source>
</evidence>
<dbReference type="InParanoid" id="A0A6P7GCV6"/>
<dbReference type="Pfam" id="PF13873">
    <property type="entry name" value="Myb_DNA-bind_5"/>
    <property type="match status" value="1"/>
</dbReference>
<name>A0A6P7GCV6_DIAVI</name>
<sequence>MSTRPTSKHWEILLDPFESNPKMVSGRGTGPNAKYIIRDKWETLATRLNSLGYTNKPVEKWIKTWTDFKSALKKKAAEIKRDKLELEEDPPSGKQLTSYEERALKLLLLVTTN</sequence>
<gene>
    <name evidence="7" type="primary">LOC114340662</name>
</gene>
<comment type="function">
    <text evidence="5">Involved in transvection phenomena (= synapsis-dependent gene expression), where the synaptic pairing of chromosomes carrying genes with which zeste interacts influences the expression of these genes. Zeste binds to DNA and stimulates transcription from a nearby promoter.</text>
</comment>
<proteinExistence type="predicted"/>
<evidence type="ECO:0000256" key="2">
    <source>
        <dbReference type="ARBA" id="ARBA00016807"/>
    </source>
</evidence>
<comment type="subunit">
    <text evidence="1">Self-associates forming complexes of several hundred monomers.</text>
</comment>
<evidence type="ECO:0000256" key="4">
    <source>
        <dbReference type="ARBA" id="ARBA00023163"/>
    </source>
</evidence>
<evidence type="ECO:0000256" key="5">
    <source>
        <dbReference type="ARBA" id="ARBA00025466"/>
    </source>
</evidence>
<evidence type="ECO:0000256" key="1">
    <source>
        <dbReference type="ARBA" id="ARBA00011764"/>
    </source>
</evidence>
<keyword evidence="4" id="KW-0804">Transcription</keyword>
<evidence type="ECO:0000259" key="6">
    <source>
        <dbReference type="Pfam" id="PF13873"/>
    </source>
</evidence>
<dbReference type="RefSeq" id="XP_028147234.1">
    <property type="nucleotide sequence ID" value="XM_028291433.1"/>
</dbReference>
<reference evidence="7" key="1">
    <citation type="submission" date="2025-08" db="UniProtKB">
        <authorList>
            <consortium name="RefSeq"/>
        </authorList>
    </citation>
    <scope>IDENTIFICATION</scope>
    <source>
        <tissue evidence="7">Whole insect</tissue>
    </source>
</reference>
<keyword evidence="3" id="KW-0805">Transcription regulation</keyword>
<organism evidence="7">
    <name type="scientific">Diabrotica virgifera virgifera</name>
    <name type="common">western corn rootworm</name>
    <dbReference type="NCBI Taxonomy" id="50390"/>
    <lineage>
        <taxon>Eukaryota</taxon>
        <taxon>Metazoa</taxon>
        <taxon>Ecdysozoa</taxon>
        <taxon>Arthropoda</taxon>
        <taxon>Hexapoda</taxon>
        <taxon>Insecta</taxon>
        <taxon>Pterygota</taxon>
        <taxon>Neoptera</taxon>
        <taxon>Endopterygota</taxon>
        <taxon>Coleoptera</taxon>
        <taxon>Polyphaga</taxon>
        <taxon>Cucujiformia</taxon>
        <taxon>Chrysomeloidea</taxon>
        <taxon>Chrysomelidae</taxon>
        <taxon>Galerucinae</taxon>
        <taxon>Diabroticina</taxon>
        <taxon>Diabroticites</taxon>
        <taxon>Diabrotica</taxon>
    </lineage>
</organism>